<dbReference type="EMBL" id="CP158262">
    <property type="protein sequence ID" value="XDJ68732.1"/>
    <property type="molecule type" value="Genomic_DNA"/>
</dbReference>
<dbReference type="AlphaFoldDB" id="A0AB39ENX7"/>
<dbReference type="Pfam" id="PF04883">
    <property type="entry name" value="HK97-gp10_like"/>
    <property type="match status" value="1"/>
</dbReference>
<dbReference type="RefSeq" id="WP_368655392.1">
    <property type="nucleotide sequence ID" value="NZ_CP158262.1"/>
</dbReference>
<organism evidence="1">
    <name type="scientific">Castellaniella ginsengisoli</name>
    <dbReference type="NCBI Taxonomy" id="546114"/>
    <lineage>
        <taxon>Bacteria</taxon>
        <taxon>Pseudomonadati</taxon>
        <taxon>Pseudomonadota</taxon>
        <taxon>Betaproteobacteria</taxon>
        <taxon>Burkholderiales</taxon>
        <taxon>Alcaligenaceae</taxon>
        <taxon>Castellaniella</taxon>
    </lineage>
</organism>
<sequence>MVNSGLKMDFQQVFDRLDGLAGAAKEHLPRSMAVATGQVFRDEAKARAPRGDDTPTSKVGPRLPLAESIYLAYSESRSVPEAGIATYSVSWNSKRAPHGHLVEFGHWQPYRVYQDKDGRWWTDKGSPLSAPKWISAKPFLRPAYDATGQTAIQSGLNRGRERMNEILANPSILDQYK</sequence>
<protein>
    <submittedName>
        <fullName evidence="1">HK97 gp10 family phage protein</fullName>
    </submittedName>
</protein>
<accession>A0AB39ENX7</accession>
<dbReference type="InterPro" id="IPR010064">
    <property type="entry name" value="HK97-gp10_tail"/>
</dbReference>
<reference evidence="1" key="1">
    <citation type="submission" date="2024-05" db="EMBL/GenBank/DDBJ databases">
        <authorList>
            <person name="Luo Y.-C."/>
            <person name="Nicholds J."/>
            <person name="Mortimer T."/>
            <person name="Maboni G."/>
        </authorList>
    </citation>
    <scope>NUCLEOTIDE SEQUENCE</scope>
    <source>
        <strain evidence="1">144863</strain>
    </source>
</reference>
<proteinExistence type="predicted"/>
<name>A0AB39ENX7_9BURK</name>
<evidence type="ECO:0000313" key="1">
    <source>
        <dbReference type="EMBL" id="XDJ68732.1"/>
    </source>
</evidence>
<gene>
    <name evidence="1" type="ORF">ABRY94_11715</name>
</gene>